<accession>A0A8J2Z6S5</accession>
<evidence type="ECO:0000313" key="14">
    <source>
        <dbReference type="EMBL" id="GGG06890.1"/>
    </source>
</evidence>
<keyword evidence="6" id="KW-0662">Pyridine nucleotide biosynthesis</keyword>
<reference evidence="14" key="2">
    <citation type="submission" date="2020-09" db="EMBL/GenBank/DDBJ databases">
        <authorList>
            <person name="Sun Q."/>
            <person name="Zhou Y."/>
        </authorList>
    </citation>
    <scope>NUCLEOTIDE SEQUENCE</scope>
    <source>
        <strain evidence="14">CGMCC 1.15758</strain>
    </source>
</reference>
<dbReference type="NCBIfam" id="TIGR00550">
    <property type="entry name" value="nadA"/>
    <property type="match status" value="1"/>
</dbReference>
<gene>
    <name evidence="14" type="primary">nadA</name>
    <name evidence="14" type="ORF">GCM10010995_25510</name>
</gene>
<evidence type="ECO:0000256" key="9">
    <source>
        <dbReference type="ARBA" id="ARBA00023004"/>
    </source>
</evidence>
<dbReference type="PANTHER" id="PTHR30573">
    <property type="entry name" value="QUINOLINATE SYNTHETASE A"/>
    <property type="match status" value="1"/>
</dbReference>
<dbReference type="AlphaFoldDB" id="A0A8J2Z6S5"/>
<comment type="cofactor">
    <cofactor evidence="1">
        <name>[4Fe-4S] cluster</name>
        <dbReference type="ChEBI" id="CHEBI:49883"/>
    </cofactor>
</comment>
<evidence type="ECO:0000256" key="5">
    <source>
        <dbReference type="ARBA" id="ARBA00022485"/>
    </source>
</evidence>
<dbReference type="Proteomes" id="UP000636949">
    <property type="component" value="Unassembled WGS sequence"/>
</dbReference>
<name>A0A8J2Z6S5_9GAMM</name>
<dbReference type="GO" id="GO:0008987">
    <property type="term" value="F:quinolinate synthetase A activity"/>
    <property type="evidence" value="ECO:0007669"/>
    <property type="project" value="UniProtKB-UniRule"/>
</dbReference>
<dbReference type="GO" id="GO:0034628">
    <property type="term" value="P:'de novo' NAD+ biosynthetic process from L-aspartate"/>
    <property type="evidence" value="ECO:0007669"/>
    <property type="project" value="TreeGrafter"/>
</dbReference>
<dbReference type="PANTHER" id="PTHR30573:SF0">
    <property type="entry name" value="QUINOLINATE SYNTHASE, CHLOROPLASTIC"/>
    <property type="match status" value="1"/>
</dbReference>
<evidence type="ECO:0000256" key="10">
    <source>
        <dbReference type="ARBA" id="ARBA00023014"/>
    </source>
</evidence>
<comment type="catalytic activity">
    <reaction evidence="11">
        <text>iminosuccinate + dihydroxyacetone phosphate = quinolinate + phosphate + 2 H2O + H(+)</text>
        <dbReference type="Rhea" id="RHEA:25888"/>
        <dbReference type="ChEBI" id="CHEBI:15377"/>
        <dbReference type="ChEBI" id="CHEBI:15378"/>
        <dbReference type="ChEBI" id="CHEBI:29959"/>
        <dbReference type="ChEBI" id="CHEBI:43474"/>
        <dbReference type="ChEBI" id="CHEBI:57642"/>
        <dbReference type="ChEBI" id="CHEBI:77875"/>
        <dbReference type="EC" id="2.5.1.72"/>
    </reaction>
    <physiologicalReaction direction="left-to-right" evidence="11">
        <dbReference type="Rhea" id="RHEA:25889"/>
    </physiologicalReaction>
</comment>
<comment type="pathway">
    <text evidence="3">Cofactor biosynthesis; NAD(+) biosynthesis; quinolinate from iminoaspartate: step 1/1.</text>
</comment>
<evidence type="ECO:0000256" key="13">
    <source>
        <dbReference type="NCBIfam" id="TIGR00550"/>
    </source>
</evidence>
<evidence type="ECO:0000256" key="12">
    <source>
        <dbReference type="ARBA" id="ARBA00073059"/>
    </source>
</evidence>
<evidence type="ECO:0000256" key="4">
    <source>
        <dbReference type="ARBA" id="ARBA00012669"/>
    </source>
</evidence>
<keyword evidence="9" id="KW-0408">Iron</keyword>
<protein>
    <recommendedName>
        <fullName evidence="12 13">Quinolinate synthase</fullName>
        <ecNumber evidence="4 13">2.5.1.72</ecNumber>
    </recommendedName>
</protein>
<evidence type="ECO:0000256" key="1">
    <source>
        <dbReference type="ARBA" id="ARBA00001966"/>
    </source>
</evidence>
<dbReference type="UniPathway" id="UPA00253">
    <property type="reaction ID" value="UER00327"/>
</dbReference>
<evidence type="ECO:0000256" key="3">
    <source>
        <dbReference type="ARBA" id="ARBA00005065"/>
    </source>
</evidence>
<dbReference type="InterPro" id="IPR036094">
    <property type="entry name" value="NadA_sf"/>
</dbReference>
<keyword evidence="5" id="KW-0004">4Fe-4S</keyword>
<evidence type="ECO:0000256" key="6">
    <source>
        <dbReference type="ARBA" id="ARBA00022642"/>
    </source>
</evidence>
<evidence type="ECO:0000256" key="7">
    <source>
        <dbReference type="ARBA" id="ARBA00022679"/>
    </source>
</evidence>
<evidence type="ECO:0000256" key="2">
    <source>
        <dbReference type="ARBA" id="ARBA00003791"/>
    </source>
</evidence>
<dbReference type="Pfam" id="PF02445">
    <property type="entry name" value="NadA"/>
    <property type="match status" value="1"/>
</dbReference>
<sequence>MISDVEFQSRVAQAWPKAKSLQVTDEQEKTFYREKIKRLLKEKNACLIAHYYVDADIQALAEETGGMLGDSLAMARFGKDHPAETLVVAGVRFMGESAKILSPHKKVIMPTLDAECSLDVSCQEEEFKAFIAEHPDRTVVVYVNTSARIKALADWTVTSSNALQICEYLNDQGQKILWAPDKYLGRWIEKQTGADMVHYNGACIVHEEFKARALLDLKVQYPEAAVLVHPESPQEIVALADAVGSTSQLLEASKKLPNPIFIVATEAGIFYKMKQTSPHKVFIEAPTMGNSATCKSCAHCPWMGMNTLKNLAEVLENGNNEIIVPDDVRERAMVPLTRMVEFNNK</sequence>
<dbReference type="NCBIfam" id="NF006878">
    <property type="entry name" value="PRK09375.1-2"/>
    <property type="match status" value="1"/>
</dbReference>
<dbReference type="RefSeq" id="WP_117003855.1">
    <property type="nucleotide sequence ID" value="NZ_BMJS01000046.1"/>
</dbReference>
<dbReference type="Gene3D" id="3.40.50.10800">
    <property type="entry name" value="NadA-like"/>
    <property type="match status" value="3"/>
</dbReference>
<keyword evidence="8" id="KW-0479">Metal-binding</keyword>
<evidence type="ECO:0000256" key="8">
    <source>
        <dbReference type="ARBA" id="ARBA00022723"/>
    </source>
</evidence>
<keyword evidence="7" id="KW-0808">Transferase</keyword>
<proteinExistence type="predicted"/>
<evidence type="ECO:0000256" key="11">
    <source>
        <dbReference type="ARBA" id="ARBA00050125"/>
    </source>
</evidence>
<dbReference type="GO" id="GO:0005829">
    <property type="term" value="C:cytosol"/>
    <property type="evidence" value="ECO:0007669"/>
    <property type="project" value="TreeGrafter"/>
</dbReference>
<dbReference type="EC" id="2.5.1.72" evidence="4 13"/>
<dbReference type="OrthoDB" id="9801204at2"/>
<dbReference type="EMBL" id="BMJS01000046">
    <property type="protein sequence ID" value="GGG06890.1"/>
    <property type="molecule type" value="Genomic_DNA"/>
</dbReference>
<comment type="caution">
    <text evidence="14">The sequence shown here is derived from an EMBL/GenBank/DDBJ whole genome shotgun (WGS) entry which is preliminary data.</text>
</comment>
<evidence type="ECO:0000313" key="15">
    <source>
        <dbReference type="Proteomes" id="UP000636949"/>
    </source>
</evidence>
<keyword evidence="15" id="KW-1185">Reference proteome</keyword>
<reference evidence="14" key="1">
    <citation type="journal article" date="2014" name="Int. J. Syst. Evol. Microbiol.">
        <title>Complete genome sequence of Corynebacterium casei LMG S-19264T (=DSM 44701T), isolated from a smear-ripened cheese.</title>
        <authorList>
            <consortium name="US DOE Joint Genome Institute (JGI-PGF)"/>
            <person name="Walter F."/>
            <person name="Albersmeier A."/>
            <person name="Kalinowski J."/>
            <person name="Ruckert C."/>
        </authorList>
    </citation>
    <scope>NUCLEOTIDE SEQUENCE</scope>
    <source>
        <strain evidence="14">CGMCC 1.15758</strain>
    </source>
</reference>
<dbReference type="FunFam" id="3.40.50.10800:FF:000001">
    <property type="entry name" value="Quinolinate synthase A"/>
    <property type="match status" value="1"/>
</dbReference>
<comment type="function">
    <text evidence="2">Catalyzes the condensation of iminoaspartate with dihydroxyacetone phosphate to form quinolinate.</text>
</comment>
<dbReference type="GO" id="GO:0051539">
    <property type="term" value="F:4 iron, 4 sulfur cluster binding"/>
    <property type="evidence" value="ECO:0007669"/>
    <property type="project" value="UniProtKB-KW"/>
</dbReference>
<dbReference type="InterPro" id="IPR003473">
    <property type="entry name" value="NadA"/>
</dbReference>
<keyword evidence="10" id="KW-0411">Iron-sulfur</keyword>
<organism evidence="14 15">
    <name type="scientific">Cysteiniphilum litorale</name>
    <dbReference type="NCBI Taxonomy" id="2056700"/>
    <lineage>
        <taxon>Bacteria</taxon>
        <taxon>Pseudomonadati</taxon>
        <taxon>Pseudomonadota</taxon>
        <taxon>Gammaproteobacteria</taxon>
        <taxon>Thiotrichales</taxon>
        <taxon>Fastidiosibacteraceae</taxon>
        <taxon>Cysteiniphilum</taxon>
    </lineage>
</organism>
<dbReference type="GO" id="GO:0046872">
    <property type="term" value="F:metal ion binding"/>
    <property type="evidence" value="ECO:0007669"/>
    <property type="project" value="UniProtKB-KW"/>
</dbReference>
<dbReference type="NCBIfam" id="NF006877">
    <property type="entry name" value="PRK09375.1-1"/>
    <property type="match status" value="1"/>
</dbReference>
<dbReference type="SUPFAM" id="SSF142754">
    <property type="entry name" value="NadA-like"/>
    <property type="match status" value="1"/>
</dbReference>